<evidence type="ECO:0000313" key="2">
    <source>
        <dbReference type="Proteomes" id="UP000033052"/>
    </source>
</evidence>
<dbReference type="Proteomes" id="UP000033052">
    <property type="component" value="Chromosome"/>
</dbReference>
<evidence type="ECO:0000313" key="1">
    <source>
        <dbReference type="EMBL" id="AKC62647.1"/>
    </source>
</evidence>
<gene>
    <name evidence="1" type="ORF">CLSPO_c19270</name>
</gene>
<reference evidence="1 2" key="1">
    <citation type="journal article" date="2015" name="PLoS ONE">
        <title>A universal mariner transposon system for forward genetic studies in the genus clostridium.</title>
        <authorList>
            <person name="Zhang Y."/>
            <person name="Grosse-Honebrink A."/>
            <person name="Minton N.P."/>
        </authorList>
    </citation>
    <scope>NUCLEOTIDE SEQUENCE [LARGE SCALE GENOMIC DNA]</scope>
    <source>
        <strain evidence="1 2">NCIMB 10696</strain>
    </source>
</reference>
<sequence>MNNIIEVKNLSKNIKGKTIIENMNLNIEKGIYMDL</sequence>
<dbReference type="AlphaFoldDB" id="A0A7U4JNZ9"/>
<proteinExistence type="predicted"/>
<organism evidence="1 2">
    <name type="scientific">Clostridium sporogenes</name>
    <dbReference type="NCBI Taxonomy" id="1509"/>
    <lineage>
        <taxon>Bacteria</taxon>
        <taxon>Bacillati</taxon>
        <taxon>Bacillota</taxon>
        <taxon>Clostridia</taxon>
        <taxon>Eubacteriales</taxon>
        <taxon>Clostridiaceae</taxon>
        <taxon>Clostridium</taxon>
    </lineage>
</organism>
<dbReference type="KEGG" id="cld:CLSPO_c19270"/>
<dbReference type="EMBL" id="CP009225">
    <property type="protein sequence ID" value="AKC62647.1"/>
    <property type="molecule type" value="Genomic_DNA"/>
</dbReference>
<protein>
    <submittedName>
        <fullName evidence="1">Uncharacterized protein</fullName>
    </submittedName>
</protein>
<accession>A0A7U4JNZ9</accession>
<name>A0A7U4JNZ9_CLOSG</name>